<evidence type="ECO:0000256" key="1">
    <source>
        <dbReference type="SAM" id="MobiDB-lite"/>
    </source>
</evidence>
<dbReference type="Proteomes" id="UP001281761">
    <property type="component" value="Unassembled WGS sequence"/>
</dbReference>
<evidence type="ECO:0000313" key="3">
    <source>
        <dbReference type="Proteomes" id="UP001281761"/>
    </source>
</evidence>
<reference evidence="2 3" key="1">
    <citation type="journal article" date="2022" name="bioRxiv">
        <title>Genomics of Preaxostyla Flagellates Illuminates Evolutionary Transitions and the Path Towards Mitochondrial Loss.</title>
        <authorList>
            <person name="Novak L.V.F."/>
            <person name="Treitli S.C."/>
            <person name="Pyrih J."/>
            <person name="Halakuc P."/>
            <person name="Pipaliya S.V."/>
            <person name="Vacek V."/>
            <person name="Brzon O."/>
            <person name="Soukal P."/>
            <person name="Eme L."/>
            <person name="Dacks J.B."/>
            <person name="Karnkowska A."/>
            <person name="Elias M."/>
            <person name="Hampl V."/>
        </authorList>
    </citation>
    <scope>NUCLEOTIDE SEQUENCE [LARGE SCALE GENOMIC DNA]</scope>
    <source>
        <strain evidence="2">NAU3</strain>
        <tissue evidence="2">Gut</tissue>
    </source>
</reference>
<feature type="region of interest" description="Disordered" evidence="1">
    <location>
        <begin position="62"/>
        <end position="107"/>
    </location>
</feature>
<feature type="compositionally biased region" description="Basic residues" evidence="1">
    <location>
        <begin position="66"/>
        <end position="75"/>
    </location>
</feature>
<organism evidence="2 3">
    <name type="scientific">Blattamonas nauphoetae</name>
    <dbReference type="NCBI Taxonomy" id="2049346"/>
    <lineage>
        <taxon>Eukaryota</taxon>
        <taxon>Metamonada</taxon>
        <taxon>Preaxostyla</taxon>
        <taxon>Oxymonadida</taxon>
        <taxon>Blattamonas</taxon>
    </lineage>
</organism>
<accession>A0ABQ9Y6C2</accession>
<evidence type="ECO:0000313" key="2">
    <source>
        <dbReference type="EMBL" id="KAK2959287.1"/>
    </source>
</evidence>
<proteinExistence type="predicted"/>
<feature type="compositionally biased region" description="Basic and acidic residues" evidence="1">
    <location>
        <begin position="76"/>
        <end position="104"/>
    </location>
</feature>
<sequence>MQLEILFLLPPFIPRTVPFTLVADTSTNASNPIKFKTALHSSVGLDVDKQFTDALKREGDISRVSQLHRRHSGTRRSRDTHQHGVDLVGRDPARGQSTEPDKLSTHQPTSLFQYHPFFSRFIRIASPISQAILDPLKSFTSASSHPSRLARIVRIQNNAFVRCLLPLVKASSFDLNTSAHNLQQLGIGIYRSFSDGFSDSISPTVLSGGRRPSQKGPLEWNVDSGLDALLETDS</sequence>
<comment type="caution">
    <text evidence="2">The sequence shown here is derived from an EMBL/GenBank/DDBJ whole genome shotgun (WGS) entry which is preliminary data.</text>
</comment>
<keyword evidence="3" id="KW-1185">Reference proteome</keyword>
<dbReference type="EMBL" id="JARBJD010000031">
    <property type="protein sequence ID" value="KAK2959287.1"/>
    <property type="molecule type" value="Genomic_DNA"/>
</dbReference>
<gene>
    <name evidence="2" type="ORF">BLNAU_5845</name>
</gene>
<name>A0ABQ9Y6C2_9EUKA</name>
<protein>
    <submittedName>
        <fullName evidence="2">Uncharacterized protein</fullName>
    </submittedName>
</protein>